<dbReference type="SUPFAM" id="SSF89796">
    <property type="entry name" value="CoA-transferase family III (CaiB/BaiF)"/>
    <property type="match status" value="1"/>
</dbReference>
<gene>
    <name evidence="2" type="ORF">AB0I59_20390</name>
</gene>
<dbReference type="Gene3D" id="3.40.50.10540">
    <property type="entry name" value="Crotonobetainyl-coa:carnitine coa-transferase, domain 1"/>
    <property type="match status" value="1"/>
</dbReference>
<organism evidence="2 3">
    <name type="scientific">Microtetraspora glauca</name>
    <dbReference type="NCBI Taxonomy" id="1996"/>
    <lineage>
        <taxon>Bacteria</taxon>
        <taxon>Bacillati</taxon>
        <taxon>Actinomycetota</taxon>
        <taxon>Actinomycetes</taxon>
        <taxon>Streptosporangiales</taxon>
        <taxon>Streptosporangiaceae</taxon>
        <taxon>Microtetraspora</taxon>
    </lineage>
</organism>
<dbReference type="RefSeq" id="WP_061259796.1">
    <property type="nucleotide sequence ID" value="NZ_JBFALK010000011.1"/>
</dbReference>
<proteinExistence type="predicted"/>
<evidence type="ECO:0000313" key="3">
    <source>
        <dbReference type="Proteomes" id="UP001551675"/>
    </source>
</evidence>
<dbReference type="InterPro" id="IPR003673">
    <property type="entry name" value="CoA-Trfase_fam_III"/>
</dbReference>
<comment type="caution">
    <text evidence="2">The sequence shown here is derived from an EMBL/GenBank/DDBJ whole genome shotgun (WGS) entry which is preliminary data.</text>
</comment>
<feature type="region of interest" description="Disordered" evidence="1">
    <location>
        <begin position="344"/>
        <end position="364"/>
    </location>
</feature>
<dbReference type="PANTHER" id="PTHR48228">
    <property type="entry name" value="SUCCINYL-COA--D-CITRAMALATE COA-TRANSFERASE"/>
    <property type="match status" value="1"/>
</dbReference>
<keyword evidence="3" id="KW-1185">Reference proteome</keyword>
<name>A0ABV3GH81_MICGL</name>
<dbReference type="PANTHER" id="PTHR48228:SF5">
    <property type="entry name" value="ALPHA-METHYLACYL-COA RACEMASE"/>
    <property type="match status" value="1"/>
</dbReference>
<dbReference type="InterPro" id="IPR050509">
    <property type="entry name" value="CoA-transferase_III"/>
</dbReference>
<reference evidence="2 3" key="1">
    <citation type="submission" date="2024-06" db="EMBL/GenBank/DDBJ databases">
        <title>The Natural Products Discovery Center: Release of the First 8490 Sequenced Strains for Exploring Actinobacteria Biosynthetic Diversity.</title>
        <authorList>
            <person name="Kalkreuter E."/>
            <person name="Kautsar S.A."/>
            <person name="Yang D."/>
            <person name="Bader C.D."/>
            <person name="Teijaro C.N."/>
            <person name="Fluegel L."/>
            <person name="Davis C.M."/>
            <person name="Simpson J.R."/>
            <person name="Lauterbach L."/>
            <person name="Steele A.D."/>
            <person name="Gui C."/>
            <person name="Meng S."/>
            <person name="Li G."/>
            <person name="Viehrig K."/>
            <person name="Ye F."/>
            <person name="Su P."/>
            <person name="Kiefer A.F."/>
            <person name="Nichols A."/>
            <person name="Cepeda A.J."/>
            <person name="Yan W."/>
            <person name="Fan B."/>
            <person name="Jiang Y."/>
            <person name="Adhikari A."/>
            <person name="Zheng C.-J."/>
            <person name="Schuster L."/>
            <person name="Cowan T.M."/>
            <person name="Smanski M.J."/>
            <person name="Chevrette M.G."/>
            <person name="De Carvalho L.P.S."/>
            <person name="Shen B."/>
        </authorList>
    </citation>
    <scope>NUCLEOTIDE SEQUENCE [LARGE SCALE GENOMIC DNA]</scope>
    <source>
        <strain evidence="2 3">NPDC050100</strain>
    </source>
</reference>
<sequence length="393" mass="41909">MREPSPTTSGPLAGTVVVELAGIGPGPFATMLLADLGADVIRVDRIVPGGPQFQQGYRKDVVNRGKRSIAVDLKNPDGRGLVLDLIERADVLVEGYRPGVAERLGLGPEDCAARNPRLVYSRMTGWGQEGPLSQVAGHDIGYLALTGALWGIGRADEAPVAPLNLVADYAGGSLFLVMGTLAALIEARASGVGQVVDAAMVDGVSVLTMMITALSEMGLWDPTRRGANAFDSAAPYYDVYECADGKWVAVGPLEPHFFAEMVRITGFREGDDDRFVQPPPAEWPAHKHEWAALWRTRTRDEWASLLGGTDACVQPVLDWQERARHPHLVARGTYVELDGIAQPAPAPRLSRTPLSVSGPPSYPGEHTREIAKELGLTDDQIGALVTAGVVSAG</sequence>
<dbReference type="InterPro" id="IPR023606">
    <property type="entry name" value="CoA-Trfase_III_dom_1_sf"/>
</dbReference>
<dbReference type="Gene3D" id="3.30.1540.10">
    <property type="entry name" value="formyl-coa transferase, domain 3"/>
    <property type="match status" value="1"/>
</dbReference>
<evidence type="ECO:0000256" key="1">
    <source>
        <dbReference type="SAM" id="MobiDB-lite"/>
    </source>
</evidence>
<accession>A0ABV3GH81</accession>
<dbReference type="InterPro" id="IPR044855">
    <property type="entry name" value="CoA-Trfase_III_dom3_sf"/>
</dbReference>
<dbReference type="EMBL" id="JBFALK010000011">
    <property type="protein sequence ID" value="MEV0970995.1"/>
    <property type="molecule type" value="Genomic_DNA"/>
</dbReference>
<protein>
    <submittedName>
        <fullName evidence="2">CaiB/BaiF CoA-transferase family protein</fullName>
    </submittedName>
</protein>
<evidence type="ECO:0000313" key="2">
    <source>
        <dbReference type="EMBL" id="MEV0970995.1"/>
    </source>
</evidence>
<dbReference type="Proteomes" id="UP001551675">
    <property type="component" value="Unassembled WGS sequence"/>
</dbReference>
<dbReference type="Pfam" id="PF02515">
    <property type="entry name" value="CoA_transf_3"/>
    <property type="match status" value="1"/>
</dbReference>